<evidence type="ECO:0000313" key="2">
    <source>
        <dbReference type="Proteomes" id="UP000308600"/>
    </source>
</evidence>
<reference evidence="1 2" key="1">
    <citation type="journal article" date="2019" name="Nat. Ecol. Evol.">
        <title>Megaphylogeny resolves global patterns of mushroom evolution.</title>
        <authorList>
            <person name="Varga T."/>
            <person name="Krizsan K."/>
            <person name="Foldi C."/>
            <person name="Dima B."/>
            <person name="Sanchez-Garcia M."/>
            <person name="Sanchez-Ramirez S."/>
            <person name="Szollosi G.J."/>
            <person name="Szarkandi J.G."/>
            <person name="Papp V."/>
            <person name="Albert L."/>
            <person name="Andreopoulos W."/>
            <person name="Angelini C."/>
            <person name="Antonin V."/>
            <person name="Barry K.W."/>
            <person name="Bougher N.L."/>
            <person name="Buchanan P."/>
            <person name="Buyck B."/>
            <person name="Bense V."/>
            <person name="Catcheside P."/>
            <person name="Chovatia M."/>
            <person name="Cooper J."/>
            <person name="Damon W."/>
            <person name="Desjardin D."/>
            <person name="Finy P."/>
            <person name="Geml J."/>
            <person name="Haridas S."/>
            <person name="Hughes K."/>
            <person name="Justo A."/>
            <person name="Karasinski D."/>
            <person name="Kautmanova I."/>
            <person name="Kiss B."/>
            <person name="Kocsube S."/>
            <person name="Kotiranta H."/>
            <person name="LaButti K.M."/>
            <person name="Lechner B.E."/>
            <person name="Liimatainen K."/>
            <person name="Lipzen A."/>
            <person name="Lukacs Z."/>
            <person name="Mihaltcheva S."/>
            <person name="Morgado L.N."/>
            <person name="Niskanen T."/>
            <person name="Noordeloos M.E."/>
            <person name="Ohm R.A."/>
            <person name="Ortiz-Santana B."/>
            <person name="Ovrebo C."/>
            <person name="Racz N."/>
            <person name="Riley R."/>
            <person name="Savchenko A."/>
            <person name="Shiryaev A."/>
            <person name="Soop K."/>
            <person name="Spirin V."/>
            <person name="Szebenyi C."/>
            <person name="Tomsovsky M."/>
            <person name="Tulloss R.E."/>
            <person name="Uehling J."/>
            <person name="Grigoriev I.V."/>
            <person name="Vagvolgyi C."/>
            <person name="Papp T."/>
            <person name="Martin F.M."/>
            <person name="Miettinen O."/>
            <person name="Hibbett D.S."/>
            <person name="Nagy L.G."/>
        </authorList>
    </citation>
    <scope>NUCLEOTIDE SEQUENCE [LARGE SCALE GENOMIC DNA]</scope>
    <source>
        <strain evidence="1 2">NL-1719</strain>
    </source>
</reference>
<dbReference type="EMBL" id="ML208425">
    <property type="protein sequence ID" value="TFK65824.1"/>
    <property type="molecule type" value="Genomic_DNA"/>
</dbReference>
<protein>
    <submittedName>
        <fullName evidence="1">Uncharacterized protein</fullName>
    </submittedName>
</protein>
<evidence type="ECO:0000313" key="1">
    <source>
        <dbReference type="EMBL" id="TFK65824.1"/>
    </source>
</evidence>
<name>A0ACD3AKR8_9AGAR</name>
<keyword evidence="2" id="KW-1185">Reference proteome</keyword>
<dbReference type="Proteomes" id="UP000308600">
    <property type="component" value="Unassembled WGS sequence"/>
</dbReference>
<gene>
    <name evidence="1" type="ORF">BDN72DRAFT_900394</name>
</gene>
<accession>A0ACD3AKR8</accession>
<proteinExistence type="predicted"/>
<organism evidence="1 2">
    <name type="scientific">Pluteus cervinus</name>
    <dbReference type="NCBI Taxonomy" id="181527"/>
    <lineage>
        <taxon>Eukaryota</taxon>
        <taxon>Fungi</taxon>
        <taxon>Dikarya</taxon>
        <taxon>Basidiomycota</taxon>
        <taxon>Agaricomycotina</taxon>
        <taxon>Agaricomycetes</taxon>
        <taxon>Agaricomycetidae</taxon>
        <taxon>Agaricales</taxon>
        <taxon>Pluteineae</taxon>
        <taxon>Pluteaceae</taxon>
        <taxon>Pluteus</taxon>
    </lineage>
</organism>
<sequence length="283" mass="32056">MAQISSDIVPYLPEDIEREIFQLTAAVYPDAATQLLQVATRIRSWIEPITHEVVIYHRTKVVPPQLSLESFARNAKYIRHLLIGGPDRNANKDLISRLPLCSHLVDLAIWTGDVRGVLEYLEDLRLQRLSISFRTLFGPGRNRFTKEEGLLPVFSDITHLEVITPCYWADECEGFTQLPQLTHLSIMPESGSDTTGYCLAECKNLKVLAVAEEIDPEGWALYGSCQAVPSSPHQDPRAVYFRLNCIDDWETHARGGRGMWARAEEDVLEQLKEVERIEAKARG</sequence>